<dbReference type="GO" id="GO:0005886">
    <property type="term" value="C:plasma membrane"/>
    <property type="evidence" value="ECO:0007669"/>
    <property type="project" value="UniProtKB-SubCell"/>
</dbReference>
<name>A0A7G8BR45_9BACT</name>
<dbReference type="Gene3D" id="1.20.1740.10">
    <property type="entry name" value="Amino acid/polyamine transporter I"/>
    <property type="match status" value="1"/>
</dbReference>
<dbReference type="Proteomes" id="UP000515312">
    <property type="component" value="Chromosome"/>
</dbReference>
<dbReference type="Pfam" id="PF13520">
    <property type="entry name" value="AA_permease_2"/>
    <property type="match status" value="1"/>
</dbReference>
<dbReference type="InterPro" id="IPR050367">
    <property type="entry name" value="APC_superfamily"/>
</dbReference>
<evidence type="ECO:0000256" key="4">
    <source>
        <dbReference type="ARBA" id="ARBA00022989"/>
    </source>
</evidence>
<comment type="subcellular location">
    <subcellularLocation>
        <location evidence="1">Cell membrane</location>
        <topology evidence="1">Multi-pass membrane protein</topology>
    </subcellularLocation>
</comment>
<accession>A0A7G8BR45</accession>
<feature type="transmembrane region" description="Helical" evidence="6">
    <location>
        <begin position="33"/>
        <end position="54"/>
    </location>
</feature>
<feature type="transmembrane region" description="Helical" evidence="6">
    <location>
        <begin position="318"/>
        <end position="338"/>
    </location>
</feature>
<evidence type="ECO:0000256" key="1">
    <source>
        <dbReference type="ARBA" id="ARBA00004651"/>
    </source>
</evidence>
<organism evidence="7 8">
    <name type="scientific">Alloacidobacterium dinghuense</name>
    <dbReference type="NCBI Taxonomy" id="2763107"/>
    <lineage>
        <taxon>Bacteria</taxon>
        <taxon>Pseudomonadati</taxon>
        <taxon>Acidobacteriota</taxon>
        <taxon>Terriglobia</taxon>
        <taxon>Terriglobales</taxon>
        <taxon>Acidobacteriaceae</taxon>
        <taxon>Alloacidobacterium</taxon>
    </lineage>
</organism>
<evidence type="ECO:0000313" key="7">
    <source>
        <dbReference type="EMBL" id="QNI35015.1"/>
    </source>
</evidence>
<evidence type="ECO:0000313" key="8">
    <source>
        <dbReference type="Proteomes" id="UP000515312"/>
    </source>
</evidence>
<feature type="transmembrane region" description="Helical" evidence="6">
    <location>
        <begin position="217"/>
        <end position="235"/>
    </location>
</feature>
<keyword evidence="2" id="KW-1003">Cell membrane</keyword>
<evidence type="ECO:0000256" key="3">
    <source>
        <dbReference type="ARBA" id="ARBA00022692"/>
    </source>
</evidence>
<dbReference type="PANTHER" id="PTHR42770:SF16">
    <property type="entry name" value="AMINO ACID PERMEASE"/>
    <property type="match status" value="1"/>
</dbReference>
<gene>
    <name evidence="7" type="ORF">H7849_15545</name>
</gene>
<feature type="transmembrane region" description="Helical" evidence="6">
    <location>
        <begin position="144"/>
        <end position="162"/>
    </location>
</feature>
<keyword evidence="4 6" id="KW-1133">Transmembrane helix</keyword>
<proteinExistence type="predicted"/>
<dbReference type="PANTHER" id="PTHR42770">
    <property type="entry name" value="AMINO ACID TRANSPORTER-RELATED"/>
    <property type="match status" value="1"/>
</dbReference>
<dbReference type="KEGG" id="adin:H7849_15545"/>
<dbReference type="PIRSF" id="PIRSF006060">
    <property type="entry name" value="AA_transporter"/>
    <property type="match status" value="1"/>
</dbReference>
<dbReference type="GO" id="GO:0022857">
    <property type="term" value="F:transmembrane transporter activity"/>
    <property type="evidence" value="ECO:0007669"/>
    <property type="project" value="InterPro"/>
</dbReference>
<feature type="transmembrane region" description="Helical" evidence="6">
    <location>
        <begin position="182"/>
        <end position="205"/>
    </location>
</feature>
<keyword evidence="5 6" id="KW-0472">Membrane</keyword>
<dbReference type="AlphaFoldDB" id="A0A7G8BR45"/>
<protein>
    <submittedName>
        <fullName evidence="7">APC family permease</fullName>
    </submittedName>
</protein>
<feature type="transmembrane region" description="Helical" evidence="6">
    <location>
        <begin position="344"/>
        <end position="369"/>
    </location>
</feature>
<sequence>MEVLAQSVSTIAPTTTPAMTIPLVFALAGNGTWLVYLLATAGIGLVALLIATFARHSASPGSLYSYATTSLPTPLASLAAWALLLAYVATGSSVAGGFINYANVLLQTFSGDQSPATLLVATAVIVAAWMAYRDIKVSAQAMLWMEGVSVACIALVMVLILFRHGLHVDREQLSLSGAHPAGIRLGLVLAMFSFVGFESATTLGAEAREPLRTIPRAVMQCAVGAGIFFMVAAYTEVLGFRPTGTTIDKSPAPMHVLSQQAGVSLLGLVIDVGAMISMFACTLACITAAARLVLLMSHHGLVHGSLRRTHARNETPHIAVIISAIAVLIPALVLAARGVSSADIYGWMGSLATYGFITVYGLVCIGLPIRLKRQQSLTQGTLWIAIAGAIAMLLAFVGNLYPMPQAPYSWLPYIYLAYLLVTLVANQLMGSPRRFVNEQ</sequence>
<dbReference type="InterPro" id="IPR002293">
    <property type="entry name" value="AA/rel_permease1"/>
</dbReference>
<keyword evidence="3 6" id="KW-0812">Transmembrane</keyword>
<evidence type="ECO:0000256" key="6">
    <source>
        <dbReference type="SAM" id="Phobius"/>
    </source>
</evidence>
<feature type="transmembrane region" description="Helical" evidence="6">
    <location>
        <begin position="274"/>
        <end position="297"/>
    </location>
</feature>
<keyword evidence="8" id="KW-1185">Reference proteome</keyword>
<feature type="transmembrane region" description="Helical" evidence="6">
    <location>
        <begin position="407"/>
        <end position="425"/>
    </location>
</feature>
<dbReference type="EMBL" id="CP060394">
    <property type="protein sequence ID" value="QNI35015.1"/>
    <property type="molecule type" value="Genomic_DNA"/>
</dbReference>
<feature type="transmembrane region" description="Helical" evidence="6">
    <location>
        <begin position="75"/>
        <end position="102"/>
    </location>
</feature>
<reference evidence="7 8" key="1">
    <citation type="submission" date="2020-08" db="EMBL/GenBank/DDBJ databases">
        <title>Edaphobacter telluris sp. nov. and Acidobacterium dinghuensis sp. nov., two acidobacteria isolated from forest soil.</title>
        <authorList>
            <person name="Fu J."/>
            <person name="Qiu L."/>
        </authorList>
    </citation>
    <scope>NUCLEOTIDE SEQUENCE [LARGE SCALE GENOMIC DNA]</scope>
    <source>
        <strain evidence="7">4Y35</strain>
    </source>
</reference>
<evidence type="ECO:0000256" key="5">
    <source>
        <dbReference type="ARBA" id="ARBA00023136"/>
    </source>
</evidence>
<evidence type="ECO:0000256" key="2">
    <source>
        <dbReference type="ARBA" id="ARBA00022475"/>
    </source>
</evidence>
<feature type="transmembrane region" description="Helical" evidence="6">
    <location>
        <begin position="381"/>
        <end position="401"/>
    </location>
</feature>
<feature type="transmembrane region" description="Helical" evidence="6">
    <location>
        <begin position="114"/>
        <end position="132"/>
    </location>
</feature>